<dbReference type="GO" id="GO:0003677">
    <property type="term" value="F:DNA binding"/>
    <property type="evidence" value="ECO:0007669"/>
    <property type="project" value="InterPro"/>
</dbReference>
<dbReference type="GO" id="GO:0006355">
    <property type="term" value="P:regulation of DNA-templated transcription"/>
    <property type="evidence" value="ECO:0007669"/>
    <property type="project" value="InterPro"/>
</dbReference>
<keyword evidence="3" id="KW-1185">Reference proteome</keyword>
<evidence type="ECO:0000313" key="2">
    <source>
        <dbReference type="EMBL" id="SIQ74282.1"/>
    </source>
</evidence>
<proteinExistence type="predicted"/>
<dbReference type="InterPro" id="IPR016032">
    <property type="entry name" value="Sig_transdc_resp-reg_C-effctor"/>
</dbReference>
<evidence type="ECO:0000313" key="3">
    <source>
        <dbReference type="Proteomes" id="UP000186953"/>
    </source>
</evidence>
<dbReference type="AlphaFoldDB" id="A0A1N6V8X0"/>
<reference evidence="3" key="1">
    <citation type="submission" date="2017-01" db="EMBL/GenBank/DDBJ databases">
        <authorList>
            <person name="Varghese N."/>
            <person name="Submissions S."/>
        </authorList>
    </citation>
    <scope>NUCLEOTIDE SEQUENCE [LARGE SCALE GENOMIC DNA]</scope>
    <source>
        <strain evidence="3">DSM 15366</strain>
    </source>
</reference>
<dbReference type="EMBL" id="FTMA01000003">
    <property type="protein sequence ID" value="SIQ74282.1"/>
    <property type="molecule type" value="Genomic_DNA"/>
</dbReference>
<dbReference type="Pfam" id="PF06056">
    <property type="entry name" value="Terminase_5"/>
    <property type="match status" value="1"/>
</dbReference>
<dbReference type="InterPro" id="IPR036388">
    <property type="entry name" value="WH-like_DNA-bd_sf"/>
</dbReference>
<name>A0A1N6V8X0_9FLAO</name>
<dbReference type="OrthoDB" id="1453572at2"/>
<dbReference type="RefSeq" id="WP_143744125.1">
    <property type="nucleotide sequence ID" value="NZ_FTMA01000003.1"/>
</dbReference>
<evidence type="ECO:0000259" key="1">
    <source>
        <dbReference type="Pfam" id="PF06056"/>
    </source>
</evidence>
<dbReference type="SUPFAM" id="SSF46894">
    <property type="entry name" value="C-terminal effector domain of the bipartite response regulators"/>
    <property type="match status" value="1"/>
</dbReference>
<gene>
    <name evidence="2" type="ORF">SAMN05421797_10337</name>
</gene>
<feature type="domain" description="Terminase ATPase subunit N-terminal" evidence="1">
    <location>
        <begin position="10"/>
        <end position="48"/>
    </location>
</feature>
<dbReference type="STRING" id="228959.SAMN05421797_10337"/>
<dbReference type="Gene3D" id="1.10.10.10">
    <property type="entry name" value="Winged helix-like DNA-binding domain superfamily/Winged helix DNA-binding domain"/>
    <property type="match status" value="1"/>
</dbReference>
<dbReference type="InterPro" id="IPR010332">
    <property type="entry name" value="ATPase_terminase-su_N"/>
</dbReference>
<dbReference type="Proteomes" id="UP000186953">
    <property type="component" value="Unassembled WGS sequence"/>
</dbReference>
<sequence length="56" mass="6647">MPKNLKLDTQKAYRYYCLGLNSKEIAKLLDCSFRTVQNYMSAENWKEKKAKLKKSK</sequence>
<accession>A0A1N6V8X0</accession>
<protein>
    <submittedName>
        <fullName evidence="2">Phage terminase small subunit</fullName>
    </submittedName>
</protein>
<organism evidence="2 3">
    <name type="scientific">Maribacter ulvicola</name>
    <dbReference type="NCBI Taxonomy" id="228959"/>
    <lineage>
        <taxon>Bacteria</taxon>
        <taxon>Pseudomonadati</taxon>
        <taxon>Bacteroidota</taxon>
        <taxon>Flavobacteriia</taxon>
        <taxon>Flavobacteriales</taxon>
        <taxon>Flavobacteriaceae</taxon>
        <taxon>Maribacter</taxon>
    </lineage>
</organism>